<dbReference type="PROSITE" id="PS51257">
    <property type="entry name" value="PROKAR_LIPOPROTEIN"/>
    <property type="match status" value="1"/>
</dbReference>
<name>A0A3C1KJU3_9GAMM</name>
<evidence type="ECO:0000313" key="4">
    <source>
        <dbReference type="Proteomes" id="UP000259273"/>
    </source>
</evidence>
<dbReference type="Proteomes" id="UP000259273">
    <property type="component" value="Unassembled WGS sequence"/>
</dbReference>
<dbReference type="InterPro" id="IPR045584">
    <property type="entry name" value="Pilin-like"/>
</dbReference>
<dbReference type="EMBL" id="DMND01000038">
    <property type="protein sequence ID" value="HAN26506.1"/>
    <property type="molecule type" value="Genomic_DNA"/>
</dbReference>
<sequence length="224" mass="24453">MKQLLLILGLAGLTACTNQAQRAQEAVTTALPAVETIEFRELANYPGKVVCGDYRSIQRYGDSPGFKPFIFRAGRADVLPTAEDIRVFCSGQPQAVLYAMTGIQTSPTPSAELHKVADDLTRLQAALDAYYEDMANFPQSEPGLESLVRPIGSIRRAGRFRDGGYIEAIPQDPWQRPYRYAAPDFAGSRQPPSLLTLGADNAPGGVDENADISLNELHYLQHAL</sequence>
<dbReference type="STRING" id="1121937.GCA_000423125_01271"/>
<evidence type="ECO:0000259" key="2">
    <source>
        <dbReference type="Pfam" id="PF08334"/>
    </source>
</evidence>
<dbReference type="Gene3D" id="3.30.700.10">
    <property type="entry name" value="Glycoprotein, Type 4 Pilin"/>
    <property type="match status" value="1"/>
</dbReference>
<evidence type="ECO:0000256" key="1">
    <source>
        <dbReference type="SAM" id="SignalP"/>
    </source>
</evidence>
<feature type="non-terminal residue" evidence="3">
    <location>
        <position position="224"/>
    </location>
</feature>
<feature type="domain" description="Type II secretion system protein GspG C-terminal" evidence="2">
    <location>
        <begin position="110"/>
        <end position="213"/>
    </location>
</feature>
<comment type="caution">
    <text evidence="3">The sequence shown here is derived from an EMBL/GenBank/DDBJ whole genome shotgun (WGS) entry which is preliminary data.</text>
</comment>
<dbReference type="Pfam" id="PF08334">
    <property type="entry name" value="T2SSG"/>
    <property type="match status" value="1"/>
</dbReference>
<feature type="signal peptide" evidence="1">
    <location>
        <begin position="1"/>
        <end position="20"/>
    </location>
</feature>
<gene>
    <name evidence="3" type="ORF">DCP75_02030</name>
</gene>
<dbReference type="AlphaFoldDB" id="A0A3C1KJU3"/>
<accession>A0A3C1KJU3</accession>
<organism evidence="3 4">
    <name type="scientific">Haliea salexigens</name>
    <dbReference type="NCBI Taxonomy" id="287487"/>
    <lineage>
        <taxon>Bacteria</taxon>
        <taxon>Pseudomonadati</taxon>
        <taxon>Pseudomonadota</taxon>
        <taxon>Gammaproteobacteria</taxon>
        <taxon>Cellvibrionales</taxon>
        <taxon>Halieaceae</taxon>
        <taxon>Haliea</taxon>
    </lineage>
</organism>
<evidence type="ECO:0000313" key="3">
    <source>
        <dbReference type="EMBL" id="HAN26506.1"/>
    </source>
</evidence>
<feature type="chain" id="PRO_5017694031" description="Type II secretion system protein GspG C-terminal domain-containing protein" evidence="1">
    <location>
        <begin position="21"/>
        <end position="224"/>
    </location>
</feature>
<protein>
    <recommendedName>
        <fullName evidence="2">Type II secretion system protein GspG C-terminal domain-containing protein</fullName>
    </recommendedName>
</protein>
<dbReference type="InterPro" id="IPR013545">
    <property type="entry name" value="T2SS_protein-GspG_C"/>
</dbReference>
<reference evidence="3 4" key="1">
    <citation type="journal article" date="2018" name="Nat. Biotechnol.">
        <title>A standardized bacterial taxonomy based on genome phylogeny substantially revises the tree of life.</title>
        <authorList>
            <person name="Parks D.H."/>
            <person name="Chuvochina M."/>
            <person name="Waite D.W."/>
            <person name="Rinke C."/>
            <person name="Skarshewski A."/>
            <person name="Chaumeil P.A."/>
            <person name="Hugenholtz P."/>
        </authorList>
    </citation>
    <scope>NUCLEOTIDE SEQUENCE [LARGE SCALE GENOMIC DNA]</scope>
    <source>
        <strain evidence="3">UBA9158</strain>
    </source>
</reference>
<proteinExistence type="predicted"/>
<dbReference type="SUPFAM" id="SSF54523">
    <property type="entry name" value="Pili subunits"/>
    <property type="match status" value="1"/>
</dbReference>
<keyword evidence="1" id="KW-0732">Signal</keyword>